<dbReference type="Proteomes" id="UP001139648">
    <property type="component" value="Unassembled WGS sequence"/>
</dbReference>
<keyword evidence="1" id="KW-0732">Signal</keyword>
<dbReference type="AlphaFoldDB" id="A0A9X2JZJ0"/>
<reference evidence="2" key="1">
    <citation type="submission" date="2022-06" db="EMBL/GenBank/DDBJ databases">
        <title>Sequencing the genomes of 1000 actinobacteria strains.</title>
        <authorList>
            <person name="Klenk H.-P."/>
        </authorList>
    </citation>
    <scope>NUCLEOTIDE SEQUENCE</scope>
    <source>
        <strain evidence="2">DSM 46694</strain>
    </source>
</reference>
<proteinExistence type="predicted"/>
<feature type="signal peptide" evidence="1">
    <location>
        <begin position="1"/>
        <end position="28"/>
    </location>
</feature>
<feature type="chain" id="PRO_5040737356" description="Chitin-binding type-3 domain-containing protein" evidence="1">
    <location>
        <begin position="29"/>
        <end position="86"/>
    </location>
</feature>
<evidence type="ECO:0008006" key="4">
    <source>
        <dbReference type="Google" id="ProtNLM"/>
    </source>
</evidence>
<evidence type="ECO:0000313" key="3">
    <source>
        <dbReference type="Proteomes" id="UP001139648"/>
    </source>
</evidence>
<evidence type="ECO:0000256" key="1">
    <source>
        <dbReference type="SAM" id="SignalP"/>
    </source>
</evidence>
<sequence>MIKRAMQVGTLAMAGLSMITALTSPAQAIQPANSRNGEGPQYVVEGPFYVEDECWYRASFYHPKHPNCLLDSEWMGGSRWWLWIDK</sequence>
<gene>
    <name evidence="2" type="ORF">HD597_000835</name>
</gene>
<protein>
    <recommendedName>
        <fullName evidence="4">Chitin-binding type-3 domain-containing protein</fullName>
    </recommendedName>
</protein>
<accession>A0A9X2JZJ0</accession>
<dbReference type="RefSeq" id="WP_253740306.1">
    <property type="nucleotide sequence ID" value="NZ_BAABKA010000078.1"/>
</dbReference>
<keyword evidence="3" id="KW-1185">Reference proteome</keyword>
<name>A0A9X2JZJ0_9ACTN</name>
<evidence type="ECO:0000313" key="2">
    <source>
        <dbReference type="EMBL" id="MCP2353815.1"/>
    </source>
</evidence>
<comment type="caution">
    <text evidence="2">The sequence shown here is derived from an EMBL/GenBank/DDBJ whole genome shotgun (WGS) entry which is preliminary data.</text>
</comment>
<organism evidence="2 3">
    <name type="scientific">Nonomuraea thailandensis</name>
    <dbReference type="NCBI Taxonomy" id="1188745"/>
    <lineage>
        <taxon>Bacteria</taxon>
        <taxon>Bacillati</taxon>
        <taxon>Actinomycetota</taxon>
        <taxon>Actinomycetes</taxon>
        <taxon>Streptosporangiales</taxon>
        <taxon>Streptosporangiaceae</taxon>
        <taxon>Nonomuraea</taxon>
    </lineage>
</organism>
<dbReference type="EMBL" id="JAMZEB010000001">
    <property type="protein sequence ID" value="MCP2353815.1"/>
    <property type="molecule type" value="Genomic_DNA"/>
</dbReference>